<keyword evidence="2" id="KW-1185">Reference proteome</keyword>
<sequence length="168" mass="18182">MASATNIPRIIELAATILAAAAKIQEVLSAQCVPSPSFDEDAPLMLRVELADQQDATMDATSELRDLWLDREPSETGYVLASEAPGDVEGSTIYDVLSRHPDRARRFSAAMAVFATKPDNHLSMASAFNARERTLAEWNVLIASADPRFVVNNVIEPEGSALGIIEIV</sequence>
<evidence type="ECO:0000313" key="1">
    <source>
        <dbReference type="EMBL" id="KAK3392884.1"/>
    </source>
</evidence>
<gene>
    <name evidence="1" type="ORF">B0H63DRAFT_516098</name>
</gene>
<reference evidence="1" key="2">
    <citation type="submission" date="2023-06" db="EMBL/GenBank/DDBJ databases">
        <authorList>
            <consortium name="Lawrence Berkeley National Laboratory"/>
            <person name="Haridas S."/>
            <person name="Hensen N."/>
            <person name="Bonometti L."/>
            <person name="Westerberg I."/>
            <person name="Brannstrom I.O."/>
            <person name="Guillou S."/>
            <person name="Cros-Aarteil S."/>
            <person name="Calhoun S."/>
            <person name="Kuo A."/>
            <person name="Mondo S."/>
            <person name="Pangilinan J."/>
            <person name="Riley R."/>
            <person name="LaButti K."/>
            <person name="Andreopoulos B."/>
            <person name="Lipzen A."/>
            <person name="Chen C."/>
            <person name="Yanf M."/>
            <person name="Daum C."/>
            <person name="Ng V."/>
            <person name="Clum A."/>
            <person name="Steindorff A."/>
            <person name="Ohm R."/>
            <person name="Martin F."/>
            <person name="Silar P."/>
            <person name="Natvig D."/>
            <person name="Lalanne C."/>
            <person name="Gautier V."/>
            <person name="Ament-velasquez S.L."/>
            <person name="Kruys A."/>
            <person name="Hutchinson M.I."/>
            <person name="Powell A.J."/>
            <person name="Barry K."/>
            <person name="Miller A.N."/>
            <person name="Grigoriev I.V."/>
            <person name="Debuchy R."/>
            <person name="Gladieux P."/>
            <person name="Thoren M.H."/>
            <person name="Johannesson H."/>
        </authorList>
    </citation>
    <scope>NUCLEOTIDE SEQUENCE</scope>
    <source>
        <strain evidence="1">CBS 232.78</strain>
    </source>
</reference>
<dbReference type="AlphaFoldDB" id="A0AAE0P3Z9"/>
<dbReference type="EMBL" id="JAULSW010000001">
    <property type="protein sequence ID" value="KAK3392884.1"/>
    <property type="molecule type" value="Genomic_DNA"/>
</dbReference>
<dbReference type="Proteomes" id="UP001285441">
    <property type="component" value="Unassembled WGS sequence"/>
</dbReference>
<accession>A0AAE0P3Z9</accession>
<proteinExistence type="predicted"/>
<name>A0AAE0P3Z9_9PEZI</name>
<protein>
    <submittedName>
        <fullName evidence="1">Uncharacterized protein</fullName>
    </submittedName>
</protein>
<reference evidence="1" key="1">
    <citation type="journal article" date="2023" name="Mol. Phylogenet. Evol.">
        <title>Genome-scale phylogeny and comparative genomics of the fungal order Sordariales.</title>
        <authorList>
            <person name="Hensen N."/>
            <person name="Bonometti L."/>
            <person name="Westerberg I."/>
            <person name="Brannstrom I.O."/>
            <person name="Guillou S."/>
            <person name="Cros-Aarteil S."/>
            <person name="Calhoun S."/>
            <person name="Haridas S."/>
            <person name="Kuo A."/>
            <person name="Mondo S."/>
            <person name="Pangilinan J."/>
            <person name="Riley R."/>
            <person name="LaButti K."/>
            <person name="Andreopoulos B."/>
            <person name="Lipzen A."/>
            <person name="Chen C."/>
            <person name="Yan M."/>
            <person name="Daum C."/>
            <person name="Ng V."/>
            <person name="Clum A."/>
            <person name="Steindorff A."/>
            <person name="Ohm R.A."/>
            <person name="Martin F."/>
            <person name="Silar P."/>
            <person name="Natvig D.O."/>
            <person name="Lalanne C."/>
            <person name="Gautier V."/>
            <person name="Ament-Velasquez S.L."/>
            <person name="Kruys A."/>
            <person name="Hutchinson M.I."/>
            <person name="Powell A.J."/>
            <person name="Barry K."/>
            <person name="Miller A.N."/>
            <person name="Grigoriev I.V."/>
            <person name="Debuchy R."/>
            <person name="Gladieux P."/>
            <person name="Hiltunen Thoren M."/>
            <person name="Johannesson H."/>
        </authorList>
    </citation>
    <scope>NUCLEOTIDE SEQUENCE</scope>
    <source>
        <strain evidence="1">CBS 232.78</strain>
    </source>
</reference>
<comment type="caution">
    <text evidence="1">The sequence shown here is derived from an EMBL/GenBank/DDBJ whole genome shotgun (WGS) entry which is preliminary data.</text>
</comment>
<organism evidence="1 2">
    <name type="scientific">Podospora didyma</name>
    <dbReference type="NCBI Taxonomy" id="330526"/>
    <lineage>
        <taxon>Eukaryota</taxon>
        <taxon>Fungi</taxon>
        <taxon>Dikarya</taxon>
        <taxon>Ascomycota</taxon>
        <taxon>Pezizomycotina</taxon>
        <taxon>Sordariomycetes</taxon>
        <taxon>Sordariomycetidae</taxon>
        <taxon>Sordariales</taxon>
        <taxon>Podosporaceae</taxon>
        <taxon>Podospora</taxon>
    </lineage>
</organism>
<dbReference type="InterPro" id="IPR029063">
    <property type="entry name" value="SAM-dependent_MTases_sf"/>
</dbReference>
<dbReference type="Gene3D" id="3.40.50.150">
    <property type="entry name" value="Vaccinia Virus protein VP39"/>
    <property type="match status" value="1"/>
</dbReference>
<evidence type="ECO:0000313" key="2">
    <source>
        <dbReference type="Proteomes" id="UP001285441"/>
    </source>
</evidence>